<dbReference type="Gene3D" id="3.40.50.300">
    <property type="entry name" value="P-loop containing nucleotide triphosphate hydrolases"/>
    <property type="match status" value="1"/>
</dbReference>
<evidence type="ECO:0000256" key="1">
    <source>
        <dbReference type="ARBA" id="ARBA00003531"/>
    </source>
</evidence>
<evidence type="ECO:0000259" key="18">
    <source>
        <dbReference type="PROSITE" id="PS50052"/>
    </source>
</evidence>
<accession>A0A380FEK4</accession>
<dbReference type="PANTHER" id="PTHR23117:SF13">
    <property type="entry name" value="GUANYLATE KINASE"/>
    <property type="match status" value="1"/>
</dbReference>
<organism evidence="19 20">
    <name type="scientific">Staphylococcus gallinarum</name>
    <dbReference type="NCBI Taxonomy" id="1293"/>
    <lineage>
        <taxon>Bacteria</taxon>
        <taxon>Bacillati</taxon>
        <taxon>Bacillota</taxon>
        <taxon>Bacilli</taxon>
        <taxon>Bacillales</taxon>
        <taxon>Staphylococcaceae</taxon>
        <taxon>Staphylococcus</taxon>
    </lineage>
</organism>
<evidence type="ECO:0000256" key="9">
    <source>
        <dbReference type="ARBA" id="ARBA00022695"/>
    </source>
</evidence>
<keyword evidence="9 17" id="KW-0548">Nucleotidyltransferase</keyword>
<name>A0A380FEK4_STAGA</name>
<evidence type="ECO:0000256" key="11">
    <source>
        <dbReference type="ARBA" id="ARBA00022777"/>
    </source>
</evidence>
<feature type="domain" description="Guanylate kinase-like" evidence="18">
    <location>
        <begin position="1"/>
        <end position="97"/>
    </location>
</feature>
<evidence type="ECO:0000313" key="19">
    <source>
        <dbReference type="EMBL" id="SUM32662.1"/>
    </source>
</evidence>
<dbReference type="EMBL" id="UHDK01000001">
    <property type="protein sequence ID" value="SUM32662.1"/>
    <property type="molecule type" value="Genomic_DNA"/>
</dbReference>
<evidence type="ECO:0000256" key="16">
    <source>
        <dbReference type="ARBA" id="ARBA00048594"/>
    </source>
</evidence>
<evidence type="ECO:0000256" key="3">
    <source>
        <dbReference type="ARBA" id="ARBA00006711"/>
    </source>
</evidence>
<comment type="function">
    <text evidence="17">Promotes RNA polymerase assembly. Latches the N- and C-terminal regions of the beta' subunit thereby facilitating its interaction with the beta and alpha subunits.</text>
</comment>
<evidence type="ECO:0000256" key="13">
    <source>
        <dbReference type="ARBA" id="ARBA00023163"/>
    </source>
</evidence>
<evidence type="ECO:0000256" key="5">
    <source>
        <dbReference type="ARBA" id="ARBA00013725"/>
    </source>
</evidence>
<evidence type="ECO:0000256" key="17">
    <source>
        <dbReference type="HAMAP-Rule" id="MF_00366"/>
    </source>
</evidence>
<keyword evidence="10" id="KW-0547">Nucleotide-binding</keyword>
<dbReference type="GO" id="GO:0005829">
    <property type="term" value="C:cytosol"/>
    <property type="evidence" value="ECO:0007669"/>
    <property type="project" value="TreeGrafter"/>
</dbReference>
<evidence type="ECO:0000256" key="8">
    <source>
        <dbReference type="ARBA" id="ARBA00022679"/>
    </source>
</evidence>
<comment type="subunit">
    <text evidence="17">The RNAP catalytic core consists of 2 alpha, 1 beta, 1 beta' and 1 omega subunit. When a sigma factor is associated with the core the holoenzyme is formed, which can initiate transcription.</text>
</comment>
<dbReference type="GO" id="GO:0003677">
    <property type="term" value="F:DNA binding"/>
    <property type="evidence" value="ECO:0007669"/>
    <property type="project" value="UniProtKB-UniRule"/>
</dbReference>
<evidence type="ECO:0000256" key="7">
    <source>
        <dbReference type="ARBA" id="ARBA00022490"/>
    </source>
</evidence>
<dbReference type="GO" id="GO:0005524">
    <property type="term" value="F:ATP binding"/>
    <property type="evidence" value="ECO:0007669"/>
    <property type="project" value="UniProtKB-KW"/>
</dbReference>
<keyword evidence="8 17" id="KW-0808">Transferase</keyword>
<comment type="catalytic activity">
    <reaction evidence="15 17">
        <text>RNA(n) + a ribonucleoside 5'-triphosphate = RNA(n+1) + diphosphate</text>
        <dbReference type="Rhea" id="RHEA:21248"/>
        <dbReference type="Rhea" id="RHEA-COMP:14527"/>
        <dbReference type="Rhea" id="RHEA-COMP:17342"/>
        <dbReference type="ChEBI" id="CHEBI:33019"/>
        <dbReference type="ChEBI" id="CHEBI:61557"/>
        <dbReference type="ChEBI" id="CHEBI:140395"/>
        <dbReference type="EC" id="2.7.7.6"/>
    </reaction>
</comment>
<comment type="similarity">
    <text evidence="2">Belongs to the guanylate kinase family.</text>
</comment>
<keyword evidence="13 17" id="KW-0804">Transcription</keyword>
<evidence type="ECO:0000256" key="10">
    <source>
        <dbReference type="ARBA" id="ARBA00022741"/>
    </source>
</evidence>
<dbReference type="InterPro" id="IPR008144">
    <property type="entry name" value="Guanylate_kin-like_dom"/>
</dbReference>
<evidence type="ECO:0000256" key="4">
    <source>
        <dbReference type="ARBA" id="ARBA00012418"/>
    </source>
</evidence>
<dbReference type="NCBIfam" id="TIGR00690">
    <property type="entry name" value="rpoZ"/>
    <property type="match status" value="1"/>
</dbReference>
<comment type="similarity">
    <text evidence="3 17">Belongs to the RNA polymerase subunit omega family.</text>
</comment>
<comment type="function">
    <text evidence="1">Essential for recycling GMP and indirectly, cGMP.</text>
</comment>
<evidence type="ECO:0000313" key="20">
    <source>
        <dbReference type="Proteomes" id="UP000255277"/>
    </source>
</evidence>
<dbReference type="InterPro" id="IPR027417">
    <property type="entry name" value="P-loop_NTPase"/>
</dbReference>
<dbReference type="InterPro" id="IPR036161">
    <property type="entry name" value="RPB6/omega-like_sf"/>
</dbReference>
<proteinExistence type="inferred from homology"/>
<dbReference type="PANTHER" id="PTHR23117">
    <property type="entry name" value="GUANYLATE KINASE-RELATED"/>
    <property type="match status" value="1"/>
</dbReference>
<dbReference type="SUPFAM" id="SSF63562">
    <property type="entry name" value="RPB6/omega subunit-like"/>
    <property type="match status" value="1"/>
</dbReference>
<dbReference type="GO" id="GO:0006351">
    <property type="term" value="P:DNA-templated transcription"/>
    <property type="evidence" value="ECO:0007669"/>
    <property type="project" value="UniProtKB-UniRule"/>
</dbReference>
<dbReference type="FunFam" id="3.40.50.300:FF:000855">
    <property type="entry name" value="Guanylate kinase"/>
    <property type="match status" value="1"/>
</dbReference>
<evidence type="ECO:0000256" key="12">
    <source>
        <dbReference type="ARBA" id="ARBA00022840"/>
    </source>
</evidence>
<keyword evidence="7" id="KW-0963">Cytoplasm</keyword>
<evidence type="ECO:0000256" key="2">
    <source>
        <dbReference type="ARBA" id="ARBA00005790"/>
    </source>
</evidence>
<dbReference type="Pfam" id="PF00625">
    <property type="entry name" value="Guanylate_kin"/>
    <property type="match status" value="1"/>
</dbReference>
<dbReference type="EC" id="2.7.7.6" evidence="4 17"/>
<dbReference type="STRING" id="1293.SH09_06970"/>
<dbReference type="GO" id="GO:0000428">
    <property type="term" value="C:DNA-directed RNA polymerase complex"/>
    <property type="evidence" value="ECO:0007669"/>
    <property type="project" value="UniProtKB-KW"/>
</dbReference>
<dbReference type="SMART" id="SM01409">
    <property type="entry name" value="RNA_pol_Rpb6"/>
    <property type="match status" value="1"/>
</dbReference>
<keyword evidence="11 19" id="KW-0418">Kinase</keyword>
<dbReference type="Gene3D" id="3.90.940.10">
    <property type="match status" value="1"/>
</dbReference>
<protein>
    <recommendedName>
        <fullName evidence="5 17">DNA-directed RNA polymerase subunit omega</fullName>
        <shortName evidence="17">RNAP omega subunit</shortName>
        <ecNumber evidence="4 17">2.7.7.6</ecNumber>
    </recommendedName>
    <alternativeName>
        <fullName evidence="17">RNA polymerase omega subunit</fullName>
    </alternativeName>
    <alternativeName>
        <fullName evidence="14 17">Transcriptase subunit omega</fullName>
    </alternativeName>
</protein>
<dbReference type="InterPro" id="IPR003716">
    <property type="entry name" value="DNA-dir_RNA_pol_omega"/>
</dbReference>
<dbReference type="PROSITE" id="PS50052">
    <property type="entry name" value="GUANYLATE_KINASE_2"/>
    <property type="match status" value="1"/>
</dbReference>
<evidence type="ECO:0000256" key="6">
    <source>
        <dbReference type="ARBA" id="ARBA00022478"/>
    </source>
</evidence>
<dbReference type="SUPFAM" id="SSF52540">
    <property type="entry name" value="P-loop containing nucleoside triphosphate hydrolases"/>
    <property type="match status" value="1"/>
</dbReference>
<dbReference type="AlphaFoldDB" id="A0A380FEK4"/>
<dbReference type="InterPro" id="IPR006110">
    <property type="entry name" value="Pol_omega/Rpo6/RPB6"/>
</dbReference>
<evidence type="ECO:0000256" key="14">
    <source>
        <dbReference type="ARBA" id="ARBA00029924"/>
    </source>
</evidence>
<dbReference type="HAMAP" id="MF_00366">
    <property type="entry name" value="RNApol_bact_RpoZ"/>
    <property type="match status" value="1"/>
</dbReference>
<dbReference type="InterPro" id="IPR008145">
    <property type="entry name" value="GK/Ca_channel_bsu"/>
</dbReference>
<sequence>MFKDTMDEGHDVFLEIEVEGAKQVRKKFPDALFIFLAPPSLDHLRERLVGRGTESDEKIQSRVKEARKEVEMMNLYDYVVVNDEVELAKQRIQSIVDAEHLKRERIEAKYRKNDIGGKKIMLHPPLNQLTAKINSKYLIATTAAKRAREIDEHPESSLLEKYSAKKPVGKALEEIANGDVFPDGTFK</sequence>
<dbReference type="GO" id="GO:0003899">
    <property type="term" value="F:DNA-directed RNA polymerase activity"/>
    <property type="evidence" value="ECO:0007669"/>
    <property type="project" value="UniProtKB-UniRule"/>
</dbReference>
<dbReference type="GO" id="GO:0004385">
    <property type="term" value="F:GMP kinase activity"/>
    <property type="evidence" value="ECO:0007669"/>
    <property type="project" value="UniProtKB-EC"/>
</dbReference>
<evidence type="ECO:0000256" key="15">
    <source>
        <dbReference type="ARBA" id="ARBA00048552"/>
    </source>
</evidence>
<gene>
    <name evidence="19" type="primary">gmk_2</name>
    <name evidence="17" type="synonym">rpoZ</name>
    <name evidence="19" type="ORF">NCTC12195_02110</name>
</gene>
<comment type="catalytic activity">
    <reaction evidence="16">
        <text>GMP + ATP = GDP + ADP</text>
        <dbReference type="Rhea" id="RHEA:20780"/>
        <dbReference type="ChEBI" id="CHEBI:30616"/>
        <dbReference type="ChEBI" id="CHEBI:58115"/>
        <dbReference type="ChEBI" id="CHEBI:58189"/>
        <dbReference type="ChEBI" id="CHEBI:456216"/>
        <dbReference type="EC" id="2.7.4.8"/>
    </reaction>
</comment>
<keyword evidence="6 17" id="KW-0240">DNA-directed RNA polymerase</keyword>
<dbReference type="Pfam" id="PF01192">
    <property type="entry name" value="RNA_pol_Rpb6"/>
    <property type="match status" value="1"/>
</dbReference>
<reference evidence="19 20" key="1">
    <citation type="submission" date="2018-06" db="EMBL/GenBank/DDBJ databases">
        <authorList>
            <consortium name="Pathogen Informatics"/>
            <person name="Doyle S."/>
        </authorList>
    </citation>
    <scope>NUCLEOTIDE SEQUENCE [LARGE SCALE GENOMIC DNA]</scope>
    <source>
        <strain evidence="19 20">NCTC12195</strain>
    </source>
</reference>
<dbReference type="Proteomes" id="UP000255277">
    <property type="component" value="Unassembled WGS sequence"/>
</dbReference>
<keyword evidence="12" id="KW-0067">ATP-binding</keyword>